<accession>A0A1M6NB40</accession>
<organism evidence="1 2">
    <name type="scientific">Bradyrhizobium lablabi</name>
    <dbReference type="NCBI Taxonomy" id="722472"/>
    <lineage>
        <taxon>Bacteria</taxon>
        <taxon>Pseudomonadati</taxon>
        <taxon>Pseudomonadota</taxon>
        <taxon>Alphaproteobacteria</taxon>
        <taxon>Hyphomicrobiales</taxon>
        <taxon>Nitrobacteraceae</taxon>
        <taxon>Bradyrhizobium</taxon>
    </lineage>
</organism>
<evidence type="ECO:0000313" key="1">
    <source>
        <dbReference type="EMBL" id="SHJ92892.1"/>
    </source>
</evidence>
<dbReference type="PROSITE" id="PS51318">
    <property type="entry name" value="TAT"/>
    <property type="match status" value="1"/>
</dbReference>
<dbReference type="Proteomes" id="UP000189935">
    <property type="component" value="Chromosome I"/>
</dbReference>
<reference evidence="1 2" key="1">
    <citation type="submission" date="2016-11" db="EMBL/GenBank/DDBJ databases">
        <authorList>
            <person name="Jaros S."/>
            <person name="Januszkiewicz K."/>
            <person name="Wedrychowicz H."/>
        </authorList>
    </citation>
    <scope>NUCLEOTIDE SEQUENCE [LARGE SCALE GENOMIC DNA]</scope>
    <source>
        <strain evidence="1 2">GAS499</strain>
    </source>
</reference>
<dbReference type="EMBL" id="LT670844">
    <property type="protein sequence ID" value="SHJ92892.1"/>
    <property type="molecule type" value="Genomic_DNA"/>
</dbReference>
<dbReference type="PANTHER" id="PTHR38460">
    <property type="entry name" value="TAUTOMERASE YOLI-RELATED"/>
    <property type="match status" value="1"/>
</dbReference>
<sequence length="183" mass="20311">MDEQALPTAYPRRDVIKAGLLIGAVAGVAGAAGPLHALDAGQPETARDGERRSTSLLARIDLSKDAPPERVRVASEAIYHAMAEVANVPLHDTFQVVTRHAPDEIIYPEEGYLGLSYTRDLIIIQVTWVSGRSVDVKKKFFHQVADEIHEKAHVRKEDIWISLVNTNREDWSFGDGEMQYAPK</sequence>
<name>A0A1M6NB40_9BRAD</name>
<gene>
    <name evidence="1" type="ORF">SAMN05444159_1934</name>
</gene>
<dbReference type="Pfam" id="PF14552">
    <property type="entry name" value="Tautomerase_2"/>
    <property type="match status" value="1"/>
</dbReference>
<dbReference type="InterPro" id="IPR014347">
    <property type="entry name" value="Tautomerase/MIF_sf"/>
</dbReference>
<protein>
    <submittedName>
        <fullName evidence="1">Tautomerase enzyme</fullName>
    </submittedName>
</protein>
<dbReference type="RefSeq" id="WP_079537951.1">
    <property type="nucleotide sequence ID" value="NZ_LT670844.1"/>
</dbReference>
<dbReference type="SUPFAM" id="SSF55331">
    <property type="entry name" value="Tautomerase/MIF"/>
    <property type="match status" value="1"/>
</dbReference>
<dbReference type="InterPro" id="IPR006311">
    <property type="entry name" value="TAT_signal"/>
</dbReference>
<dbReference type="Gene3D" id="3.30.429.10">
    <property type="entry name" value="Macrophage Migration Inhibitory Factor"/>
    <property type="match status" value="1"/>
</dbReference>
<dbReference type="PANTHER" id="PTHR38460:SF1">
    <property type="entry name" value="TAUTOMERASE YOLI-RELATED"/>
    <property type="match status" value="1"/>
</dbReference>
<proteinExistence type="predicted"/>
<dbReference type="InterPro" id="IPR037479">
    <property type="entry name" value="Tauto_MSAD"/>
</dbReference>
<dbReference type="AlphaFoldDB" id="A0A1M6NB40"/>
<evidence type="ECO:0000313" key="2">
    <source>
        <dbReference type="Proteomes" id="UP000189935"/>
    </source>
</evidence>